<evidence type="ECO:0000313" key="3">
    <source>
        <dbReference type="Proteomes" id="UP000749646"/>
    </source>
</evidence>
<dbReference type="AlphaFoldDB" id="A0A9P6M9F2"/>
<dbReference type="Proteomes" id="UP000749646">
    <property type="component" value="Unassembled WGS sequence"/>
</dbReference>
<sequence length="201" mass="22850">MFYANTSMRPDTDFDFATIFFWRYNEMAPGEAYMASVTLYPSDTIGGYQSPAVEENSYGEQNRDPAHDYSQRFCHSTTQDPPPHENTCLYTDHTPSTVSLSVSPANESLSVSPSNVSLSVSRSDDVSSTASASNVSPDIIKNLEADFKRFHGLSKEYYLDMELISEDDTPSSDDRPWYKRIWWRKAGEDEDKNNEQLKHLL</sequence>
<accession>A0A9P6M9F2</accession>
<dbReference type="OrthoDB" id="2306594at2759"/>
<feature type="region of interest" description="Disordered" evidence="1">
    <location>
        <begin position="100"/>
        <end position="134"/>
    </location>
</feature>
<reference evidence="2" key="1">
    <citation type="journal article" date="2020" name="Fungal Divers.">
        <title>Resolving the Mortierellaceae phylogeny through synthesis of multi-gene phylogenetics and phylogenomics.</title>
        <authorList>
            <person name="Vandepol N."/>
            <person name="Liber J."/>
            <person name="Desiro A."/>
            <person name="Na H."/>
            <person name="Kennedy M."/>
            <person name="Barry K."/>
            <person name="Grigoriev I.V."/>
            <person name="Miller A.N."/>
            <person name="O'Donnell K."/>
            <person name="Stajich J.E."/>
            <person name="Bonito G."/>
        </authorList>
    </citation>
    <scope>NUCLEOTIDE SEQUENCE</scope>
    <source>
        <strain evidence="2">MES-2147</strain>
    </source>
</reference>
<organism evidence="2 3">
    <name type="scientific">Modicella reniformis</name>
    <dbReference type="NCBI Taxonomy" id="1440133"/>
    <lineage>
        <taxon>Eukaryota</taxon>
        <taxon>Fungi</taxon>
        <taxon>Fungi incertae sedis</taxon>
        <taxon>Mucoromycota</taxon>
        <taxon>Mortierellomycotina</taxon>
        <taxon>Mortierellomycetes</taxon>
        <taxon>Mortierellales</taxon>
        <taxon>Mortierellaceae</taxon>
        <taxon>Modicella</taxon>
    </lineage>
</organism>
<comment type="caution">
    <text evidence="2">The sequence shown here is derived from an EMBL/GenBank/DDBJ whole genome shotgun (WGS) entry which is preliminary data.</text>
</comment>
<gene>
    <name evidence="2" type="ORF">BGZ65_003093</name>
</gene>
<name>A0A9P6M9F2_9FUNG</name>
<protein>
    <submittedName>
        <fullName evidence="2">Uncharacterized protein</fullName>
    </submittedName>
</protein>
<dbReference type="EMBL" id="JAAAHW010003606">
    <property type="protein sequence ID" value="KAF9982240.1"/>
    <property type="molecule type" value="Genomic_DNA"/>
</dbReference>
<feature type="compositionally biased region" description="Low complexity" evidence="1">
    <location>
        <begin position="108"/>
        <end position="134"/>
    </location>
</feature>
<evidence type="ECO:0000256" key="1">
    <source>
        <dbReference type="SAM" id="MobiDB-lite"/>
    </source>
</evidence>
<proteinExistence type="predicted"/>
<keyword evidence="3" id="KW-1185">Reference proteome</keyword>
<evidence type="ECO:0000313" key="2">
    <source>
        <dbReference type="EMBL" id="KAF9982240.1"/>
    </source>
</evidence>